<geneLocation type="plasmid" evidence="1">
    <name>1</name>
</geneLocation>
<gene>
    <name evidence="1" type="ORF">MBLL_00770</name>
</gene>
<name>A0A679JRH2_9HYPH</name>
<dbReference type="RefSeq" id="WP_339159367.1">
    <property type="nucleotide sequence ID" value="NZ_LR743510.1"/>
</dbReference>
<sequence>MLKIGGLDNLQRELTEASKAMEEIDGELGTVSFNPNDPSSIEAAISEINRMIDERLGAYSDNSIIGPMIEEMKEKYREGLMEKAAAARLKGEDE</sequence>
<dbReference type="EMBL" id="LR743510">
    <property type="protein sequence ID" value="CAA2137669.1"/>
    <property type="molecule type" value="Genomic_DNA"/>
</dbReference>
<accession>A0A679JRH2</accession>
<protein>
    <submittedName>
        <fullName evidence="1">Uncharacterized protein</fullName>
    </submittedName>
</protein>
<organism evidence="1">
    <name type="scientific">Methylobacterium bullatum</name>
    <dbReference type="NCBI Taxonomy" id="570505"/>
    <lineage>
        <taxon>Bacteria</taxon>
        <taxon>Pseudomonadati</taxon>
        <taxon>Pseudomonadota</taxon>
        <taxon>Alphaproteobacteria</taxon>
        <taxon>Hyphomicrobiales</taxon>
        <taxon>Methylobacteriaceae</taxon>
        <taxon>Methylobacterium</taxon>
    </lineage>
</organism>
<proteinExistence type="predicted"/>
<dbReference type="AlphaFoldDB" id="A0A679JRH2"/>
<reference evidence="1" key="1">
    <citation type="submission" date="2019-12" db="EMBL/GenBank/DDBJ databases">
        <authorList>
            <person name="Cremers G."/>
        </authorList>
    </citation>
    <scope>NUCLEOTIDE SEQUENCE</scope>
    <source>
        <strain evidence="1">Mbul2</strain>
        <plasmid evidence="1">1</plasmid>
    </source>
</reference>
<evidence type="ECO:0000313" key="1">
    <source>
        <dbReference type="EMBL" id="CAA2137669.1"/>
    </source>
</evidence>
<keyword evidence="1" id="KW-0614">Plasmid</keyword>